<evidence type="ECO:0000313" key="1">
    <source>
        <dbReference type="EMBL" id="OXU21629.1"/>
    </source>
</evidence>
<sequence>MHRYHDVVTNNTRKSQKRLFSPLRIATCYAFRDIDDAPMRIFLNHMCGGRVASLSQPIEKESTSQAQELFYNRANYATAAYPTQRNVSVYESAIAIRYSKIKKIDL</sequence>
<organism evidence="1 2">
    <name type="scientific">Trichomalopsis sarcophagae</name>
    <dbReference type="NCBI Taxonomy" id="543379"/>
    <lineage>
        <taxon>Eukaryota</taxon>
        <taxon>Metazoa</taxon>
        <taxon>Ecdysozoa</taxon>
        <taxon>Arthropoda</taxon>
        <taxon>Hexapoda</taxon>
        <taxon>Insecta</taxon>
        <taxon>Pterygota</taxon>
        <taxon>Neoptera</taxon>
        <taxon>Endopterygota</taxon>
        <taxon>Hymenoptera</taxon>
        <taxon>Apocrita</taxon>
        <taxon>Proctotrupomorpha</taxon>
        <taxon>Chalcidoidea</taxon>
        <taxon>Pteromalidae</taxon>
        <taxon>Pteromalinae</taxon>
        <taxon>Trichomalopsis</taxon>
    </lineage>
</organism>
<dbReference type="EMBL" id="NNAY01002283">
    <property type="protein sequence ID" value="OXU21629.1"/>
    <property type="molecule type" value="Genomic_DNA"/>
</dbReference>
<protein>
    <submittedName>
        <fullName evidence="1">Uncharacterized protein</fullName>
    </submittedName>
</protein>
<dbReference type="AlphaFoldDB" id="A0A232ETD9"/>
<dbReference type="Proteomes" id="UP000215335">
    <property type="component" value="Unassembled WGS sequence"/>
</dbReference>
<keyword evidence="2" id="KW-1185">Reference proteome</keyword>
<reference evidence="1 2" key="1">
    <citation type="journal article" date="2017" name="Curr. Biol.">
        <title>The Evolution of Venom by Co-option of Single-Copy Genes.</title>
        <authorList>
            <person name="Martinson E.O."/>
            <person name="Mrinalini"/>
            <person name="Kelkar Y.D."/>
            <person name="Chang C.H."/>
            <person name="Werren J.H."/>
        </authorList>
    </citation>
    <scope>NUCLEOTIDE SEQUENCE [LARGE SCALE GENOMIC DNA]</scope>
    <source>
        <strain evidence="1 2">Alberta</strain>
        <tissue evidence="1">Whole body</tissue>
    </source>
</reference>
<name>A0A232ETD9_9HYME</name>
<gene>
    <name evidence="1" type="ORF">TSAR_009810</name>
</gene>
<proteinExistence type="predicted"/>
<comment type="caution">
    <text evidence="1">The sequence shown here is derived from an EMBL/GenBank/DDBJ whole genome shotgun (WGS) entry which is preliminary data.</text>
</comment>
<accession>A0A232ETD9</accession>
<evidence type="ECO:0000313" key="2">
    <source>
        <dbReference type="Proteomes" id="UP000215335"/>
    </source>
</evidence>